<sequence>MVLLCFVLDLRSLSPPNLRDLKQSLLQLANYYAVSSQKTNNSFDGTQSNSKPLPDHIGLCYVSRNRISCSDELKIAYNPHGNFNLRDLHHALNNLPTDACSQSNDSGALCRDLKLADVLSEKILYTWGGRDKNIARKVISISSCLVDTLDSATMKALMDAADKNVLVEFIFLEQTSNHLGDITENISLLVKQTGSLKNCSFRTCVPDLQVLYGLVKRWFRELKDDREGPLQARFVFKTNLVNTLNQISCNMCTSFSPIVDEFHFCQTCRCHGIPLNHSNMKPKRSSCPVTKDDLGGLDIIENSVRVGEQTILYMPSFQGSSKPKQVSSSIDFNVIQRTNLGTLSEGLIMGATYFVTPSTVHGVDDNNKSELNRQLFQVVCSVLNSLDQGLVCSSTCNIETGMETSFQCYYILLPSDKGLMLLRRLSALEEFLPIPDVSHLISSVVVEEIENTVQSTLLQIEESDYNPAQHERGFHKKLNFLVKESLQFGAILPKSNGVSDSDMDLQSPEDQPSKQAANTVVTGDEQPQRDIKPEENKTGPCLTEEWERLIVTELGVIMPSPTCNPNSKLDQLVITSPSQSNRQLDEKTSRILERLEIPRQLKRKAVSPTVTSSLSAAVCAAAKKPLIPFKATDGGPISSQPLKPSFQRIKKKI</sequence>
<protein>
    <recommendedName>
        <fullName evidence="4">Meiosis 1 arrest protein</fullName>
    </recommendedName>
</protein>
<feature type="region of interest" description="Disordered" evidence="1">
    <location>
        <begin position="497"/>
        <end position="539"/>
    </location>
</feature>
<dbReference type="Proteomes" id="UP001318860">
    <property type="component" value="Unassembled WGS sequence"/>
</dbReference>
<feature type="compositionally biased region" description="Basic and acidic residues" evidence="1">
    <location>
        <begin position="526"/>
        <end position="537"/>
    </location>
</feature>
<comment type="caution">
    <text evidence="2">The sequence shown here is derived from an EMBL/GenBank/DDBJ whole genome shotgun (WGS) entry which is preliminary data.</text>
</comment>
<evidence type="ECO:0008006" key="4">
    <source>
        <dbReference type="Google" id="ProtNLM"/>
    </source>
</evidence>
<evidence type="ECO:0000313" key="3">
    <source>
        <dbReference type="Proteomes" id="UP001318860"/>
    </source>
</evidence>
<reference evidence="2 3" key="1">
    <citation type="journal article" date="2021" name="Comput. Struct. Biotechnol. J.">
        <title>De novo genome assembly of the potent medicinal plant Rehmannia glutinosa using nanopore technology.</title>
        <authorList>
            <person name="Ma L."/>
            <person name="Dong C."/>
            <person name="Song C."/>
            <person name="Wang X."/>
            <person name="Zheng X."/>
            <person name="Niu Y."/>
            <person name="Chen S."/>
            <person name="Feng W."/>
        </authorList>
    </citation>
    <scope>NUCLEOTIDE SEQUENCE [LARGE SCALE GENOMIC DNA]</scope>
    <source>
        <strain evidence="2">DH-2019</strain>
    </source>
</reference>
<dbReference type="PANTHER" id="PTHR38390">
    <property type="entry name" value="OS01G0103900 PROTEIN"/>
    <property type="match status" value="1"/>
</dbReference>
<evidence type="ECO:0000313" key="2">
    <source>
        <dbReference type="EMBL" id="KAK6153849.1"/>
    </source>
</evidence>
<dbReference type="EMBL" id="JABTTQ020000006">
    <property type="protein sequence ID" value="KAK6153849.1"/>
    <property type="molecule type" value="Genomic_DNA"/>
</dbReference>
<feature type="compositionally biased region" description="Polar residues" evidence="1">
    <location>
        <begin position="508"/>
        <end position="521"/>
    </location>
</feature>
<organism evidence="2 3">
    <name type="scientific">Rehmannia glutinosa</name>
    <name type="common">Chinese foxglove</name>
    <dbReference type="NCBI Taxonomy" id="99300"/>
    <lineage>
        <taxon>Eukaryota</taxon>
        <taxon>Viridiplantae</taxon>
        <taxon>Streptophyta</taxon>
        <taxon>Embryophyta</taxon>
        <taxon>Tracheophyta</taxon>
        <taxon>Spermatophyta</taxon>
        <taxon>Magnoliopsida</taxon>
        <taxon>eudicotyledons</taxon>
        <taxon>Gunneridae</taxon>
        <taxon>Pentapetalae</taxon>
        <taxon>asterids</taxon>
        <taxon>lamiids</taxon>
        <taxon>Lamiales</taxon>
        <taxon>Orobanchaceae</taxon>
        <taxon>Rehmannieae</taxon>
        <taxon>Rehmannia</taxon>
    </lineage>
</organism>
<accession>A0ABR0X352</accession>
<dbReference type="PANTHER" id="PTHR38390:SF2">
    <property type="entry name" value="OS01G0103900 PROTEIN"/>
    <property type="match status" value="1"/>
</dbReference>
<keyword evidence="3" id="KW-1185">Reference proteome</keyword>
<name>A0ABR0X352_REHGL</name>
<proteinExistence type="predicted"/>
<gene>
    <name evidence="2" type="ORF">DH2020_013488</name>
</gene>
<evidence type="ECO:0000256" key="1">
    <source>
        <dbReference type="SAM" id="MobiDB-lite"/>
    </source>
</evidence>